<dbReference type="SUPFAM" id="SSF102114">
    <property type="entry name" value="Radical SAM enzymes"/>
    <property type="match status" value="1"/>
</dbReference>
<evidence type="ECO:0000259" key="16">
    <source>
        <dbReference type="PROSITE" id="PS50902"/>
    </source>
</evidence>
<feature type="domain" description="Flavodoxin-like" evidence="16">
    <location>
        <begin position="23"/>
        <end position="174"/>
    </location>
</feature>
<dbReference type="PANTHER" id="PTHR13930:SF0">
    <property type="entry name" value="S-ADENOSYL-L-METHIONINE-DEPENDENT TRNA 4-DEMETHYLWYOSINE SYNTHASE TYW1-RELATED"/>
    <property type="match status" value="1"/>
</dbReference>
<dbReference type="OMA" id="TMANIPW"/>
<evidence type="ECO:0000256" key="5">
    <source>
        <dbReference type="ARBA" id="ARBA00022485"/>
    </source>
</evidence>
<evidence type="ECO:0000256" key="4">
    <source>
        <dbReference type="ARBA" id="ARBA00012821"/>
    </source>
</evidence>
<dbReference type="RefSeq" id="XP_002773953.1">
    <property type="nucleotide sequence ID" value="XM_002773907.1"/>
</dbReference>
<dbReference type="InterPro" id="IPR008254">
    <property type="entry name" value="Flavodoxin/NO_synth"/>
</dbReference>
<dbReference type="EC" id="4.1.3.44" evidence="4"/>
<dbReference type="InterPro" id="IPR007197">
    <property type="entry name" value="rSAM"/>
</dbReference>
<keyword evidence="5" id="KW-0004">4Fe-4S</keyword>
<dbReference type="EMBL" id="GG680918">
    <property type="protein sequence ID" value="EER05769.1"/>
    <property type="molecule type" value="Genomic_DNA"/>
</dbReference>
<reference evidence="18 19" key="1">
    <citation type="submission" date="2008-07" db="EMBL/GenBank/DDBJ databases">
        <authorList>
            <person name="El-Sayed N."/>
            <person name="Caler E."/>
            <person name="Inman J."/>
            <person name="Amedeo P."/>
            <person name="Hass B."/>
            <person name="Wortman J."/>
        </authorList>
    </citation>
    <scope>NUCLEOTIDE SEQUENCE [LARGE SCALE GENOMIC DNA]</scope>
    <source>
        <strain evidence="19">ATCC 50983 / TXsc</strain>
    </source>
</reference>
<dbReference type="InterPro" id="IPR013785">
    <property type="entry name" value="Aldolase_TIM"/>
</dbReference>
<evidence type="ECO:0000256" key="8">
    <source>
        <dbReference type="ARBA" id="ARBA00022723"/>
    </source>
</evidence>
<name>C5LCT6_PERM5</name>
<comment type="similarity">
    <text evidence="3">Belongs to the TYW1 family.</text>
</comment>
<feature type="region of interest" description="Disordered" evidence="15">
    <location>
        <begin position="183"/>
        <end position="220"/>
    </location>
</feature>
<evidence type="ECO:0000256" key="9">
    <source>
        <dbReference type="ARBA" id="ARBA00022741"/>
    </source>
</evidence>
<dbReference type="PROSITE" id="PS51918">
    <property type="entry name" value="RADICAL_SAM"/>
    <property type="match status" value="1"/>
</dbReference>
<dbReference type="CDD" id="cd01335">
    <property type="entry name" value="Radical_SAM"/>
    <property type="match status" value="1"/>
</dbReference>
<dbReference type="InterPro" id="IPR013917">
    <property type="entry name" value="tRNA_wybutosine-synth"/>
</dbReference>
<dbReference type="GO" id="GO:0046872">
    <property type="term" value="F:metal ion binding"/>
    <property type="evidence" value="ECO:0007669"/>
    <property type="project" value="UniProtKB-KW"/>
</dbReference>
<dbReference type="SFLD" id="SFLDF00284">
    <property type="entry name" value="tRNA_wybutosine-synthesizing"/>
    <property type="match status" value="1"/>
</dbReference>
<dbReference type="Pfam" id="PF08608">
    <property type="entry name" value="Wyosine_form"/>
    <property type="match status" value="1"/>
</dbReference>
<evidence type="ECO:0000256" key="13">
    <source>
        <dbReference type="ARBA" id="ARBA00025368"/>
    </source>
</evidence>
<dbReference type="Gene3D" id="3.20.20.70">
    <property type="entry name" value="Aldolase class I"/>
    <property type="match status" value="1"/>
</dbReference>
<dbReference type="InterPro" id="IPR001094">
    <property type="entry name" value="Flavdoxin-like"/>
</dbReference>
<dbReference type="GO" id="GO:0031591">
    <property type="term" value="P:wybutosine biosynthetic process"/>
    <property type="evidence" value="ECO:0007669"/>
    <property type="project" value="TreeGrafter"/>
</dbReference>
<dbReference type="Gene3D" id="3.40.50.360">
    <property type="match status" value="1"/>
</dbReference>
<evidence type="ECO:0000256" key="14">
    <source>
        <dbReference type="ARBA" id="ARBA00049466"/>
    </source>
</evidence>
<evidence type="ECO:0000256" key="3">
    <source>
        <dbReference type="ARBA" id="ARBA00010115"/>
    </source>
</evidence>
<dbReference type="SFLD" id="SFLDS00029">
    <property type="entry name" value="Radical_SAM"/>
    <property type="match status" value="1"/>
</dbReference>
<keyword evidence="6" id="KW-0949">S-adenosyl-L-methionine</keyword>
<comment type="catalytic activity">
    <reaction evidence="14">
        <text>N(1)-methylguanosine(37) in tRNA(Phe) + pyruvate + S-adenosyl-L-methionine = 4-demethylwyosine(37) in tRNA(Phe) + 5'-deoxyadenosine + L-methionine + CO2 + H2O</text>
        <dbReference type="Rhea" id="RHEA:36347"/>
        <dbReference type="Rhea" id="RHEA-COMP:10164"/>
        <dbReference type="Rhea" id="RHEA-COMP:10165"/>
        <dbReference type="ChEBI" id="CHEBI:15361"/>
        <dbReference type="ChEBI" id="CHEBI:15377"/>
        <dbReference type="ChEBI" id="CHEBI:16526"/>
        <dbReference type="ChEBI" id="CHEBI:17319"/>
        <dbReference type="ChEBI" id="CHEBI:57844"/>
        <dbReference type="ChEBI" id="CHEBI:59789"/>
        <dbReference type="ChEBI" id="CHEBI:64315"/>
        <dbReference type="ChEBI" id="CHEBI:73542"/>
        <dbReference type="EC" id="4.1.3.44"/>
    </reaction>
</comment>
<evidence type="ECO:0000313" key="18">
    <source>
        <dbReference type="EMBL" id="EER05769.1"/>
    </source>
</evidence>
<evidence type="ECO:0000256" key="2">
    <source>
        <dbReference type="ARBA" id="ARBA00004797"/>
    </source>
</evidence>
<dbReference type="OrthoDB" id="271553at2759"/>
<keyword evidence="9" id="KW-0547">Nucleotide-binding</keyword>
<dbReference type="Proteomes" id="UP000007800">
    <property type="component" value="Unassembled WGS sequence"/>
</dbReference>
<proteinExistence type="inferred from homology"/>
<organism evidence="19">
    <name type="scientific">Perkinsus marinus (strain ATCC 50983 / TXsc)</name>
    <dbReference type="NCBI Taxonomy" id="423536"/>
    <lineage>
        <taxon>Eukaryota</taxon>
        <taxon>Sar</taxon>
        <taxon>Alveolata</taxon>
        <taxon>Perkinsozoa</taxon>
        <taxon>Perkinsea</taxon>
        <taxon>Perkinsida</taxon>
        <taxon>Perkinsidae</taxon>
        <taxon>Perkinsus</taxon>
    </lineage>
</organism>
<keyword evidence="12" id="KW-0456">Lyase</keyword>
<dbReference type="Pfam" id="PF04055">
    <property type="entry name" value="Radical_SAM"/>
    <property type="match status" value="1"/>
</dbReference>
<evidence type="ECO:0000313" key="19">
    <source>
        <dbReference type="Proteomes" id="UP000007800"/>
    </source>
</evidence>
<dbReference type="UniPathway" id="UPA00375"/>
<comment type="function">
    <text evidence="13">Probable component of the wybutosine biosynthesis pathway. Wybutosine is a hyper modified guanosine with a tricyclic base found at the 3'-position adjacent to the anticodon of eukaryotic phenylalanine tRNA. Catalyzes the condensation of N-methylguanine with 2 carbon atoms from pyruvate to form the tricyclic 4-demethylwyosine, an intermediate in wybutosine biosynthesis.</text>
</comment>
<evidence type="ECO:0000256" key="6">
    <source>
        <dbReference type="ARBA" id="ARBA00022691"/>
    </source>
</evidence>
<keyword evidence="19" id="KW-1185">Reference proteome</keyword>
<dbReference type="SFLD" id="SFLDG01071">
    <property type="entry name" value="tRNA_wybutosine-synthesizing"/>
    <property type="match status" value="1"/>
</dbReference>
<protein>
    <recommendedName>
        <fullName evidence="4">tRNA 4-demethylwyosine synthase (AdoMet-dependent)</fullName>
        <ecNumber evidence="4">4.1.3.44</ecNumber>
    </recommendedName>
</protein>
<comment type="cofactor">
    <cofactor evidence="1">
        <name>[4Fe-4S] cluster</name>
        <dbReference type="ChEBI" id="CHEBI:49883"/>
    </cofactor>
</comment>
<keyword evidence="8" id="KW-0479">Metal-binding</keyword>
<dbReference type="GO" id="GO:0051539">
    <property type="term" value="F:4 iron, 4 sulfur cluster binding"/>
    <property type="evidence" value="ECO:0007669"/>
    <property type="project" value="UniProtKB-KW"/>
</dbReference>
<dbReference type="InterPro" id="IPR058240">
    <property type="entry name" value="rSAM_sf"/>
</dbReference>
<dbReference type="PANTHER" id="PTHR13930">
    <property type="entry name" value="S-ADENOSYL-L-METHIONINE-DEPENDENT TRNA 4-DEMETHYLWYOSINE SYNTHASE"/>
    <property type="match status" value="1"/>
</dbReference>
<dbReference type="InterPro" id="IPR029039">
    <property type="entry name" value="Flavoprotein-like_sf"/>
</dbReference>
<evidence type="ECO:0000256" key="15">
    <source>
        <dbReference type="SAM" id="MobiDB-lite"/>
    </source>
</evidence>
<feature type="compositionally biased region" description="Acidic residues" evidence="15">
    <location>
        <begin position="201"/>
        <end position="213"/>
    </location>
</feature>
<dbReference type="PROSITE" id="PS50902">
    <property type="entry name" value="FLAVODOXIN_LIKE"/>
    <property type="match status" value="1"/>
</dbReference>
<dbReference type="AlphaFoldDB" id="C5LCT6"/>
<keyword evidence="10" id="KW-0408">Iron</keyword>
<evidence type="ECO:0000256" key="1">
    <source>
        <dbReference type="ARBA" id="ARBA00001966"/>
    </source>
</evidence>
<evidence type="ECO:0000256" key="7">
    <source>
        <dbReference type="ARBA" id="ARBA00022694"/>
    </source>
</evidence>
<dbReference type="GeneID" id="9042971"/>
<dbReference type="PRINTS" id="PR00369">
    <property type="entry name" value="FLAVODOXIN"/>
</dbReference>
<dbReference type="InterPro" id="IPR034556">
    <property type="entry name" value="tRNA_wybutosine-synthase"/>
</dbReference>
<sequence length="666" mass="74812">MLAAGGFYHALLSKHYTGPQRTVKVVYSSRTGTSMKAARRLKAALESSTTRVILLPIDQYAYEELCEESYLVLLLSTDSEGSPLPNAKSFTEQLKDAVYDFRVDKNLLEKCRVAVIGFGSEEYPAKYYCKVAKNCDDWLAKLGAQRICPLLCVNDAKEVDKQVGRCIDLITKAYSRMDKASSEAQTADLEDEVGSVASEESTSDTDDDVEDASEGCGSNRKEMVTKKHRAALTREGYRLVGSHSAVKLCRWTKHQVRGRGGCYKHSFYGIESHQCMEATASLACANKCVFCWRHHRNPVGRSWTWAQDPPEEIVEGWLGNHSGLIKQLKGVPGVTPERFEEAKRVRHCALSLVGEPIIYPQINTALDLLHQNGISTFMVTNGQFPEAIRSLIPVTQLYVSVDASNAKEMKAIDRPLFEDFWDRFIDSLTALKHKKQRTVYRMTLVKGYNISAASEYAELLHLGHPHFLEIKAVTFCGKGDGSAQMTMENVPWFDEVVEFAEAMLDSSDWVKERYEIACTHRHSCTVLIAQKSFKVDGVWHTWINYDKFTELALEYSKTGKPFSVEDYWAPTPAWAVYGAEEEGFDPEMKRHYRNGKTAELGKQIRARQLREEREKAAECGFGSLAAQGRGLDRSSVDSYFVVISTVVILKVAVEELARVSNSIVVQ</sequence>
<keyword evidence="11" id="KW-0411">Iron-sulfur</keyword>
<dbReference type="Pfam" id="PF00258">
    <property type="entry name" value="Flavodoxin_1"/>
    <property type="match status" value="1"/>
</dbReference>
<feature type="domain" description="Radical SAM core" evidence="17">
    <location>
        <begin position="268"/>
        <end position="512"/>
    </location>
</feature>
<dbReference type="FunFam" id="3.20.20.70:FF:000196">
    <property type="entry name" value="S-adenosyl-L-methionine-dependent tRNA 4-demethylwyosine synthase"/>
    <property type="match status" value="1"/>
</dbReference>
<keyword evidence="7" id="KW-0819">tRNA processing</keyword>
<accession>C5LCT6</accession>
<dbReference type="GO" id="GO:0102521">
    <property type="term" value="F:tRNA-4-demethylwyosine synthase activity"/>
    <property type="evidence" value="ECO:0007669"/>
    <property type="project" value="UniProtKB-EC"/>
</dbReference>
<dbReference type="InParanoid" id="C5LCT6"/>
<evidence type="ECO:0000256" key="10">
    <source>
        <dbReference type="ARBA" id="ARBA00023004"/>
    </source>
</evidence>
<comment type="pathway">
    <text evidence="2">tRNA modification; wybutosine-tRNA(Phe) biosynthesis.</text>
</comment>
<gene>
    <name evidence="18" type="ORF">Pmar_PMAR011816</name>
</gene>
<evidence type="ECO:0000256" key="11">
    <source>
        <dbReference type="ARBA" id="ARBA00023014"/>
    </source>
</evidence>
<dbReference type="SUPFAM" id="SSF52218">
    <property type="entry name" value="Flavoproteins"/>
    <property type="match status" value="1"/>
</dbReference>
<dbReference type="GO" id="GO:0010181">
    <property type="term" value="F:FMN binding"/>
    <property type="evidence" value="ECO:0007669"/>
    <property type="project" value="InterPro"/>
</dbReference>
<evidence type="ECO:0000256" key="12">
    <source>
        <dbReference type="ARBA" id="ARBA00023239"/>
    </source>
</evidence>
<evidence type="ECO:0000259" key="17">
    <source>
        <dbReference type="PROSITE" id="PS51918"/>
    </source>
</evidence>